<keyword evidence="2" id="KW-0732">Signal</keyword>
<evidence type="ECO:0000256" key="1">
    <source>
        <dbReference type="SAM" id="Coils"/>
    </source>
</evidence>
<name>K2H2H3_9BACT</name>
<comment type="caution">
    <text evidence="3">The sequence shown here is derived from an EMBL/GenBank/DDBJ whole genome shotgun (WGS) entry which is preliminary data.</text>
</comment>
<reference evidence="3" key="1">
    <citation type="journal article" date="2012" name="Science">
        <title>Fermentation, hydrogen, and sulfur metabolism in multiple uncultivated bacterial phyla.</title>
        <authorList>
            <person name="Wrighton K.C."/>
            <person name="Thomas B.C."/>
            <person name="Sharon I."/>
            <person name="Miller C.S."/>
            <person name="Castelle C.J."/>
            <person name="VerBerkmoes N.C."/>
            <person name="Wilkins M.J."/>
            <person name="Hettich R.L."/>
            <person name="Lipton M.S."/>
            <person name="Williams K.H."/>
            <person name="Long P.E."/>
            <person name="Banfield J.F."/>
        </authorList>
    </citation>
    <scope>NUCLEOTIDE SEQUENCE [LARGE SCALE GENOMIC DNA]</scope>
</reference>
<feature type="signal peptide" evidence="2">
    <location>
        <begin position="1"/>
        <end position="23"/>
    </location>
</feature>
<proteinExistence type="predicted"/>
<gene>
    <name evidence="3" type="ORF">ACD_2C00050G0010</name>
</gene>
<feature type="chain" id="PRO_5017479662" evidence="2">
    <location>
        <begin position="24"/>
        <end position="352"/>
    </location>
</feature>
<feature type="coiled-coil region" evidence="1">
    <location>
        <begin position="34"/>
        <end position="68"/>
    </location>
</feature>
<dbReference type="AlphaFoldDB" id="K2H2H3"/>
<organism evidence="3">
    <name type="scientific">uncultured bacterium</name>
    <name type="common">gcode 4</name>
    <dbReference type="NCBI Taxonomy" id="1234023"/>
    <lineage>
        <taxon>Bacteria</taxon>
        <taxon>environmental samples</taxon>
    </lineage>
</organism>
<dbReference type="EMBL" id="AMFJ01000050">
    <property type="protein sequence ID" value="EKE30065.1"/>
    <property type="molecule type" value="Genomic_DNA"/>
</dbReference>
<accession>K2H2H3</accession>
<evidence type="ECO:0000256" key="2">
    <source>
        <dbReference type="SAM" id="SignalP"/>
    </source>
</evidence>
<keyword evidence="1" id="KW-0175">Coiled coil</keyword>
<evidence type="ECO:0000313" key="3">
    <source>
        <dbReference type="EMBL" id="EKE30065.1"/>
    </source>
</evidence>
<sequence>MKQQKIIAALALFSLMPIYSAFAALDVNQLNQVVADLQRTVGNYAETIRNLQDENAKLKKVIESYMASTWNKPAATPVSAPAVAAPLVPATWASSKPVAPVASKASSVDKYNKLIDKVNSYAQDIFSSSDMDSSSSIWLFEFIEPNSFFISIDDGKNPAWQSAFRKKILYSYDANFNLNVDWVFELDYNSWYYKTLQGKNPFAKATRIRVKNPAYNWKLLTPDSSAAAPAKATTATASSNAPVASSSSAPKNVTLDSIKSAYNKNSILDALKLSTEYIKTDPNNLDVAKIRYRSFYILWKYAESLTEVQKIEALIWLDKMEKVVACDAKTIAKLAKNADLNKKYADACSTKK</sequence>
<protein>
    <submittedName>
        <fullName evidence="3">Uncharacterized protein</fullName>
    </submittedName>
</protein>